<dbReference type="InterPro" id="IPR001279">
    <property type="entry name" value="Metallo-B-lactamas"/>
</dbReference>
<evidence type="ECO:0000259" key="2">
    <source>
        <dbReference type="SMART" id="SM00849"/>
    </source>
</evidence>
<name>A0A1G2BZ34_9BACT</name>
<feature type="domain" description="Metallo-beta-lactamase" evidence="2">
    <location>
        <begin position="35"/>
        <end position="229"/>
    </location>
</feature>
<keyword evidence="1" id="KW-1133">Transmembrane helix</keyword>
<evidence type="ECO:0000313" key="4">
    <source>
        <dbReference type="Proteomes" id="UP000177626"/>
    </source>
</evidence>
<dbReference type="Proteomes" id="UP000177626">
    <property type="component" value="Unassembled WGS sequence"/>
</dbReference>
<dbReference type="AlphaFoldDB" id="A0A1G2BZ34"/>
<keyword evidence="1" id="KW-0472">Membrane</keyword>
<dbReference type="SUPFAM" id="SSF56281">
    <property type="entry name" value="Metallo-hydrolase/oxidoreductase"/>
    <property type="match status" value="1"/>
</dbReference>
<dbReference type="InterPro" id="IPR036866">
    <property type="entry name" value="RibonucZ/Hydroxyglut_hydro"/>
</dbReference>
<accession>A0A1G2BZ34</accession>
<dbReference type="InterPro" id="IPR052159">
    <property type="entry name" value="Competence_DNA_uptake"/>
</dbReference>
<dbReference type="CDD" id="cd07731">
    <property type="entry name" value="ComA-like_MBL-fold"/>
    <property type="match status" value="1"/>
</dbReference>
<evidence type="ECO:0000313" key="3">
    <source>
        <dbReference type="EMBL" id="OGY94171.1"/>
    </source>
</evidence>
<dbReference type="PANTHER" id="PTHR30619:SF1">
    <property type="entry name" value="RECOMBINATION PROTEIN 2"/>
    <property type="match status" value="1"/>
</dbReference>
<evidence type="ECO:0000256" key="1">
    <source>
        <dbReference type="SAM" id="Phobius"/>
    </source>
</evidence>
<gene>
    <name evidence="3" type="ORF">A2406_01685</name>
</gene>
<dbReference type="SMART" id="SM00849">
    <property type="entry name" value="Lactamase_B"/>
    <property type="match status" value="1"/>
</dbReference>
<reference evidence="3 4" key="1">
    <citation type="journal article" date="2016" name="Nat. Commun.">
        <title>Thousands of microbial genomes shed light on interconnected biogeochemical processes in an aquifer system.</title>
        <authorList>
            <person name="Anantharaman K."/>
            <person name="Brown C.T."/>
            <person name="Hug L.A."/>
            <person name="Sharon I."/>
            <person name="Castelle C.J."/>
            <person name="Probst A.J."/>
            <person name="Thomas B.C."/>
            <person name="Singh A."/>
            <person name="Wilkins M.J."/>
            <person name="Karaoz U."/>
            <person name="Brodie E.L."/>
            <person name="Williams K.H."/>
            <person name="Hubbard S.S."/>
            <person name="Banfield J.F."/>
        </authorList>
    </citation>
    <scope>NUCLEOTIDE SEQUENCE [LARGE SCALE GENOMIC DNA]</scope>
</reference>
<keyword evidence="1" id="KW-0812">Transmembrane</keyword>
<protein>
    <recommendedName>
        <fullName evidence="2">Metallo-beta-lactamase domain-containing protein</fullName>
    </recommendedName>
</protein>
<dbReference type="EMBL" id="MHKQ01000011">
    <property type="protein sequence ID" value="OGY94171.1"/>
    <property type="molecule type" value="Genomic_DNA"/>
</dbReference>
<dbReference type="Pfam" id="PF00753">
    <property type="entry name" value="Lactamase_B"/>
    <property type="match status" value="1"/>
</dbReference>
<dbReference type="PANTHER" id="PTHR30619">
    <property type="entry name" value="DNA INTERNALIZATION/COMPETENCE PROTEIN COMEC/REC2"/>
    <property type="match status" value="1"/>
</dbReference>
<sequence>MNKIILLILVIGGILFFSLYYEKKQLEIYFLDVGQGDAILIRSPQGQNILIDGGPDNQLLSELGQVLPWWERQIDYVIVSHYHDDHLTGLIELLNKYKIKNVLVTAHQPDDFLYQVWADKLLAKNIKPTVVKAGDSFVASDGLSWQVILADSEHEDYNENSLVIRLTYHNKSFLLTGDLGKVGEDKILSAGLAIDADYLKVGHHGSKYSSSAEFLEVVSPEICIIQSGKDNKFGHPHLETLKRLSAVGCQIMNTQDLGTISFNF</sequence>
<comment type="caution">
    <text evidence="3">The sequence shown here is derived from an EMBL/GenBank/DDBJ whole genome shotgun (WGS) entry which is preliminary data.</text>
</comment>
<dbReference type="Gene3D" id="3.60.15.10">
    <property type="entry name" value="Ribonuclease Z/Hydroxyacylglutathione hydrolase-like"/>
    <property type="match status" value="1"/>
</dbReference>
<organism evidence="3 4">
    <name type="scientific">Candidatus Komeilibacteria bacterium RIFOXYC1_FULL_37_11</name>
    <dbReference type="NCBI Taxonomy" id="1798555"/>
    <lineage>
        <taxon>Bacteria</taxon>
        <taxon>Candidatus Komeiliibacteriota</taxon>
    </lineage>
</organism>
<dbReference type="InterPro" id="IPR035681">
    <property type="entry name" value="ComA-like_MBL"/>
</dbReference>
<feature type="transmembrane region" description="Helical" evidence="1">
    <location>
        <begin position="5"/>
        <end position="21"/>
    </location>
</feature>
<proteinExistence type="predicted"/>